<evidence type="ECO:0000256" key="1">
    <source>
        <dbReference type="ARBA" id="ARBA00008748"/>
    </source>
</evidence>
<dbReference type="AlphaFoldDB" id="A0A974BN69"/>
<evidence type="ECO:0000256" key="5">
    <source>
        <dbReference type="ARBA" id="ARBA00022777"/>
    </source>
</evidence>
<organism evidence="7 8">
    <name type="scientific">Sedimentibacter hydroxybenzoicus DSM 7310</name>
    <dbReference type="NCBI Taxonomy" id="1123245"/>
    <lineage>
        <taxon>Bacteria</taxon>
        <taxon>Bacillati</taxon>
        <taxon>Bacillota</taxon>
        <taxon>Tissierellia</taxon>
        <taxon>Sedimentibacter</taxon>
    </lineage>
</organism>
<gene>
    <name evidence="7" type="ORF">HZF24_17040</name>
</gene>
<dbReference type="GO" id="GO:0005524">
    <property type="term" value="F:ATP binding"/>
    <property type="evidence" value="ECO:0007669"/>
    <property type="project" value="UniProtKB-KW"/>
</dbReference>
<dbReference type="RefSeq" id="WP_179239575.1">
    <property type="nucleotide sequence ID" value="NZ_JACBNQ010000030.1"/>
</dbReference>
<dbReference type="Gene3D" id="3.30.420.40">
    <property type="match status" value="1"/>
</dbReference>
<dbReference type="EC" id="2.7.2.7" evidence="2"/>
<reference evidence="7" key="1">
    <citation type="submission" date="2020-07" db="EMBL/GenBank/DDBJ databases">
        <title>Genomic analysis of a strain of Sedimentibacter Hydroxybenzoicus DSM7310.</title>
        <authorList>
            <person name="Ma S."/>
        </authorList>
    </citation>
    <scope>NUCLEOTIDE SEQUENCE</scope>
    <source>
        <strain evidence="7">DSM 7310</strain>
    </source>
</reference>
<keyword evidence="6" id="KW-0067">ATP-binding</keyword>
<evidence type="ECO:0000256" key="4">
    <source>
        <dbReference type="ARBA" id="ARBA00022741"/>
    </source>
</evidence>
<name>A0A974BN69_SEDHY</name>
<comment type="caution">
    <text evidence="7">The sequence shown here is derived from an EMBL/GenBank/DDBJ whole genome shotgun (WGS) entry which is preliminary data.</text>
</comment>
<protein>
    <recommendedName>
        <fullName evidence="2">butyrate kinase</fullName>
        <ecNumber evidence="2">2.7.2.7</ecNumber>
    </recommendedName>
</protein>
<keyword evidence="4" id="KW-0547">Nucleotide-binding</keyword>
<accession>A0A974BN69</accession>
<evidence type="ECO:0000256" key="3">
    <source>
        <dbReference type="ARBA" id="ARBA00022679"/>
    </source>
</evidence>
<dbReference type="SUPFAM" id="SSF53067">
    <property type="entry name" value="Actin-like ATPase domain"/>
    <property type="match status" value="1"/>
</dbReference>
<dbReference type="InterPro" id="IPR043129">
    <property type="entry name" value="ATPase_NBD"/>
</dbReference>
<evidence type="ECO:0000256" key="6">
    <source>
        <dbReference type="ARBA" id="ARBA00022840"/>
    </source>
</evidence>
<keyword evidence="5" id="KW-0418">Kinase</keyword>
<evidence type="ECO:0000313" key="7">
    <source>
        <dbReference type="EMBL" id="NYB75857.1"/>
    </source>
</evidence>
<dbReference type="Proteomes" id="UP000611629">
    <property type="component" value="Unassembled WGS sequence"/>
</dbReference>
<proteinExistence type="inferred from homology"/>
<keyword evidence="3" id="KW-0808">Transferase</keyword>
<evidence type="ECO:0000313" key="8">
    <source>
        <dbReference type="Proteomes" id="UP000611629"/>
    </source>
</evidence>
<dbReference type="InterPro" id="IPR023865">
    <property type="entry name" value="Aliphatic_acid_kinase_CS"/>
</dbReference>
<dbReference type="EMBL" id="JACBNQ010000030">
    <property type="protein sequence ID" value="NYB75857.1"/>
    <property type="molecule type" value="Genomic_DNA"/>
</dbReference>
<dbReference type="GO" id="GO:0047761">
    <property type="term" value="F:butyrate kinase activity"/>
    <property type="evidence" value="ECO:0007669"/>
    <property type="project" value="UniProtKB-EC"/>
</dbReference>
<dbReference type="PROSITE" id="PS01075">
    <property type="entry name" value="ACETATE_KINASE_1"/>
    <property type="match status" value="1"/>
</dbReference>
<evidence type="ECO:0000256" key="2">
    <source>
        <dbReference type="ARBA" id="ARBA00013069"/>
    </source>
</evidence>
<comment type="similarity">
    <text evidence="1">Belongs to the acetokinase family.</text>
</comment>
<sequence>MSKRILVLNLGSTSTKIAIFENTIPIIKESILHEVETIKQFKHTMDQKNFRKNIILNYLAHKSINIENFDCIIARGGNCKPLSSGIYKITEEMLDDIKSERTGVHPVSYRRRDGKVILIKYLEKGSDRHSTVPAEDCV</sequence>
<keyword evidence="8" id="KW-1185">Reference proteome</keyword>